<evidence type="ECO:0000256" key="3">
    <source>
        <dbReference type="ARBA" id="ARBA00023163"/>
    </source>
</evidence>
<sequence length="218" mass="23771">MVSTTPDNGARGGRLPRSERRAQLMEAAQAVFVESGYHAAAMDEIADRAHVSKPVLYQHFPGKLDLYLALIDQHTSDLPAQVQAAMESTTDNPDRVAAAIGAFFSFVEREDAAFRLVFESDLINEPAVAQRVERMGIECAGAVADVIAEDTDLAPEQSHLLGVAMVGMAQVVARYWMQQRDQLPREEAERLVVTLGWRGLAGFPLHPESELGAATAQE</sequence>
<dbReference type="RefSeq" id="WP_425473779.1">
    <property type="nucleotide sequence ID" value="NZ_VIVQ01000003.1"/>
</dbReference>
<dbReference type="GO" id="GO:0000976">
    <property type="term" value="F:transcription cis-regulatory region binding"/>
    <property type="evidence" value="ECO:0007669"/>
    <property type="project" value="TreeGrafter"/>
</dbReference>
<dbReference type="InterPro" id="IPR001647">
    <property type="entry name" value="HTH_TetR"/>
</dbReference>
<dbReference type="InterPro" id="IPR050109">
    <property type="entry name" value="HTH-type_TetR-like_transc_reg"/>
</dbReference>
<evidence type="ECO:0000256" key="4">
    <source>
        <dbReference type="PROSITE-ProRule" id="PRU00335"/>
    </source>
</evidence>
<evidence type="ECO:0000256" key="2">
    <source>
        <dbReference type="ARBA" id="ARBA00023125"/>
    </source>
</evidence>
<proteinExistence type="predicted"/>
<keyword evidence="7" id="KW-1185">Reference proteome</keyword>
<feature type="DNA-binding region" description="H-T-H motif" evidence="4">
    <location>
        <begin position="41"/>
        <end position="60"/>
    </location>
</feature>
<organism evidence="6 7">
    <name type="scientific">Rudaeicoccus suwonensis</name>
    <dbReference type="NCBI Taxonomy" id="657409"/>
    <lineage>
        <taxon>Bacteria</taxon>
        <taxon>Bacillati</taxon>
        <taxon>Actinomycetota</taxon>
        <taxon>Actinomycetes</taxon>
        <taxon>Micrococcales</taxon>
        <taxon>Dermacoccaceae</taxon>
        <taxon>Rudaeicoccus</taxon>
    </lineage>
</organism>
<dbReference type="Pfam" id="PF21943">
    <property type="entry name" value="TetR_C_46"/>
    <property type="match status" value="1"/>
</dbReference>
<dbReference type="Gene3D" id="1.10.357.10">
    <property type="entry name" value="Tetracycline Repressor, domain 2"/>
    <property type="match status" value="1"/>
</dbReference>
<accession>A0A561E1C2</accession>
<dbReference type="SUPFAM" id="SSF46689">
    <property type="entry name" value="Homeodomain-like"/>
    <property type="match status" value="1"/>
</dbReference>
<dbReference type="InterPro" id="IPR036271">
    <property type="entry name" value="Tet_transcr_reg_TetR-rel_C_sf"/>
</dbReference>
<dbReference type="PANTHER" id="PTHR30055">
    <property type="entry name" value="HTH-TYPE TRANSCRIPTIONAL REGULATOR RUTR"/>
    <property type="match status" value="1"/>
</dbReference>
<dbReference type="FunFam" id="1.10.10.60:FF:000141">
    <property type="entry name" value="TetR family transcriptional regulator"/>
    <property type="match status" value="1"/>
</dbReference>
<protein>
    <submittedName>
        <fullName evidence="6">TetR family transcriptional regulator</fullName>
    </submittedName>
</protein>
<evidence type="ECO:0000313" key="7">
    <source>
        <dbReference type="Proteomes" id="UP000318297"/>
    </source>
</evidence>
<evidence type="ECO:0000259" key="5">
    <source>
        <dbReference type="PROSITE" id="PS50977"/>
    </source>
</evidence>
<dbReference type="PRINTS" id="PR00455">
    <property type="entry name" value="HTHTETR"/>
</dbReference>
<dbReference type="PANTHER" id="PTHR30055:SF160">
    <property type="entry name" value="TRANSCRIPTIONAL REGULATORY PROTEIN (PROBABLY ASNC-FAMILY)-RELATED"/>
    <property type="match status" value="1"/>
</dbReference>
<dbReference type="InterPro" id="IPR054129">
    <property type="entry name" value="DesT_TetR_C"/>
</dbReference>
<dbReference type="SUPFAM" id="SSF48498">
    <property type="entry name" value="Tetracyclin repressor-like, C-terminal domain"/>
    <property type="match status" value="1"/>
</dbReference>
<dbReference type="PROSITE" id="PS50977">
    <property type="entry name" value="HTH_TETR_2"/>
    <property type="match status" value="1"/>
</dbReference>
<evidence type="ECO:0000256" key="1">
    <source>
        <dbReference type="ARBA" id="ARBA00023015"/>
    </source>
</evidence>
<dbReference type="GO" id="GO:0045892">
    <property type="term" value="P:negative regulation of DNA-templated transcription"/>
    <property type="evidence" value="ECO:0007669"/>
    <property type="project" value="UniProtKB-ARBA"/>
</dbReference>
<name>A0A561E1C2_9MICO</name>
<feature type="domain" description="HTH tetR-type" evidence="5">
    <location>
        <begin position="18"/>
        <end position="78"/>
    </location>
</feature>
<dbReference type="EMBL" id="VIVQ01000003">
    <property type="protein sequence ID" value="TWE09381.1"/>
    <property type="molecule type" value="Genomic_DNA"/>
</dbReference>
<dbReference type="InterPro" id="IPR009057">
    <property type="entry name" value="Homeodomain-like_sf"/>
</dbReference>
<gene>
    <name evidence="6" type="ORF">BKA23_3083</name>
</gene>
<dbReference type="GO" id="GO:0003700">
    <property type="term" value="F:DNA-binding transcription factor activity"/>
    <property type="evidence" value="ECO:0007669"/>
    <property type="project" value="TreeGrafter"/>
</dbReference>
<keyword evidence="2 4" id="KW-0238">DNA-binding</keyword>
<dbReference type="Proteomes" id="UP000318297">
    <property type="component" value="Unassembled WGS sequence"/>
</dbReference>
<comment type="caution">
    <text evidence="6">The sequence shown here is derived from an EMBL/GenBank/DDBJ whole genome shotgun (WGS) entry which is preliminary data.</text>
</comment>
<evidence type="ECO:0000313" key="6">
    <source>
        <dbReference type="EMBL" id="TWE09381.1"/>
    </source>
</evidence>
<reference evidence="6 7" key="1">
    <citation type="submission" date="2019-06" db="EMBL/GenBank/DDBJ databases">
        <title>Sequencing the genomes of 1000 actinobacteria strains.</title>
        <authorList>
            <person name="Klenk H.-P."/>
        </authorList>
    </citation>
    <scope>NUCLEOTIDE SEQUENCE [LARGE SCALE GENOMIC DNA]</scope>
    <source>
        <strain evidence="6 7">DSM 19560</strain>
    </source>
</reference>
<dbReference type="Pfam" id="PF00440">
    <property type="entry name" value="TetR_N"/>
    <property type="match status" value="1"/>
</dbReference>
<keyword evidence="3" id="KW-0804">Transcription</keyword>
<keyword evidence="1" id="KW-0805">Transcription regulation</keyword>
<dbReference type="AlphaFoldDB" id="A0A561E1C2"/>